<dbReference type="Proteomes" id="UP000095767">
    <property type="component" value="Unassembled WGS sequence"/>
</dbReference>
<keyword evidence="2" id="KW-0547">Nucleotide-binding</keyword>
<evidence type="ECO:0000256" key="2">
    <source>
        <dbReference type="ARBA" id="ARBA00022741"/>
    </source>
</evidence>
<evidence type="ECO:0000256" key="3">
    <source>
        <dbReference type="ARBA" id="ARBA00022777"/>
    </source>
</evidence>
<dbReference type="GO" id="GO:0004672">
    <property type="term" value="F:protein kinase activity"/>
    <property type="evidence" value="ECO:0007669"/>
    <property type="project" value="InterPro"/>
</dbReference>
<dbReference type="SUPFAM" id="SSF56112">
    <property type="entry name" value="Protein kinase-like (PK-like)"/>
    <property type="match status" value="1"/>
</dbReference>
<comment type="caution">
    <text evidence="6">The sequence shown here is derived from an EMBL/GenBank/DDBJ whole genome shotgun (WGS) entry which is preliminary data.</text>
</comment>
<evidence type="ECO:0000256" key="4">
    <source>
        <dbReference type="ARBA" id="ARBA00022840"/>
    </source>
</evidence>
<keyword evidence="6" id="KW-0675">Receptor</keyword>
<name>A0A1E5WAM8_9POAL</name>
<protein>
    <submittedName>
        <fullName evidence="6">Putative receptor-like protein kinase</fullName>
    </submittedName>
</protein>
<reference evidence="6 7" key="1">
    <citation type="submission" date="2016-09" db="EMBL/GenBank/DDBJ databases">
        <title>The draft genome of Dichanthelium oligosanthes: A C3 panicoid grass species.</title>
        <authorList>
            <person name="Studer A.J."/>
            <person name="Schnable J.C."/>
            <person name="Brutnell T.P."/>
        </authorList>
    </citation>
    <scope>NUCLEOTIDE SEQUENCE [LARGE SCALE GENOMIC DNA]</scope>
    <source>
        <strain evidence="7">cv. Kellogg 1175</strain>
        <tissue evidence="6">Leaf</tissue>
    </source>
</reference>
<dbReference type="OrthoDB" id="661987at2759"/>
<dbReference type="AlphaFoldDB" id="A0A1E5WAM8"/>
<keyword evidence="1" id="KW-0808">Transferase</keyword>
<evidence type="ECO:0000256" key="1">
    <source>
        <dbReference type="ARBA" id="ARBA00022679"/>
    </source>
</evidence>
<dbReference type="Gene3D" id="1.10.510.10">
    <property type="entry name" value="Transferase(Phosphotransferase) domain 1"/>
    <property type="match status" value="1"/>
</dbReference>
<keyword evidence="7" id="KW-1185">Reference proteome</keyword>
<gene>
    <name evidence="6" type="ORF">BAE44_0004596</name>
</gene>
<dbReference type="InterPro" id="IPR000719">
    <property type="entry name" value="Prot_kinase_dom"/>
</dbReference>
<feature type="domain" description="Protein kinase" evidence="5">
    <location>
        <begin position="1"/>
        <end position="157"/>
    </location>
</feature>
<keyword evidence="3 6" id="KW-0418">Kinase</keyword>
<dbReference type="InterPro" id="IPR052059">
    <property type="entry name" value="CR_Ser/Thr_kinase"/>
</dbReference>
<accession>A0A1E5WAM8</accession>
<dbReference type="EMBL" id="LWDX02015510">
    <property type="protein sequence ID" value="OEL34384.1"/>
    <property type="molecule type" value="Genomic_DNA"/>
</dbReference>
<evidence type="ECO:0000313" key="6">
    <source>
        <dbReference type="EMBL" id="OEL34384.1"/>
    </source>
</evidence>
<keyword evidence="4" id="KW-0067">ATP-binding</keyword>
<dbReference type="PANTHER" id="PTHR47973">
    <property type="entry name" value="CYSTEINE-RICH RECEPTOR-LIKE PROTEIN KINASE 3"/>
    <property type="match status" value="1"/>
</dbReference>
<dbReference type="InterPro" id="IPR011009">
    <property type="entry name" value="Kinase-like_dom_sf"/>
</dbReference>
<sequence length="199" mass="21306">MHRDVKASNILLDAGMTPKISDFGLARLFDGDKTNTTTSKVVGTLGYMAPEYAVLGHLSVKLDVYSFGVLALEIITGRRNGGMFESAFEESSSLLSYVWDHWCKGMALEAVDPSLDCSQTPEGEVLKCIHLGLLCVQENPVGRPSMLDVLVMLHGQAASFAAPSKPAFAFALSQDPGTQTTATVSSSVNGMSVSEFQPR</sequence>
<dbReference type="Pfam" id="PF00069">
    <property type="entry name" value="Pkinase"/>
    <property type="match status" value="1"/>
</dbReference>
<evidence type="ECO:0000259" key="5">
    <source>
        <dbReference type="PROSITE" id="PS50011"/>
    </source>
</evidence>
<dbReference type="STRING" id="888268.A0A1E5WAM8"/>
<proteinExistence type="predicted"/>
<evidence type="ECO:0000313" key="7">
    <source>
        <dbReference type="Proteomes" id="UP000095767"/>
    </source>
</evidence>
<dbReference type="GO" id="GO:0005524">
    <property type="term" value="F:ATP binding"/>
    <property type="evidence" value="ECO:0007669"/>
    <property type="project" value="UniProtKB-KW"/>
</dbReference>
<organism evidence="6 7">
    <name type="scientific">Dichanthelium oligosanthes</name>
    <dbReference type="NCBI Taxonomy" id="888268"/>
    <lineage>
        <taxon>Eukaryota</taxon>
        <taxon>Viridiplantae</taxon>
        <taxon>Streptophyta</taxon>
        <taxon>Embryophyta</taxon>
        <taxon>Tracheophyta</taxon>
        <taxon>Spermatophyta</taxon>
        <taxon>Magnoliopsida</taxon>
        <taxon>Liliopsida</taxon>
        <taxon>Poales</taxon>
        <taxon>Poaceae</taxon>
        <taxon>PACMAD clade</taxon>
        <taxon>Panicoideae</taxon>
        <taxon>Panicodae</taxon>
        <taxon>Paniceae</taxon>
        <taxon>Dichantheliinae</taxon>
        <taxon>Dichanthelium</taxon>
    </lineage>
</organism>
<dbReference type="PROSITE" id="PS50011">
    <property type="entry name" value="PROTEIN_KINASE_DOM"/>
    <property type="match status" value="1"/>
</dbReference>